<sequence>MIAYSLISRQITGFVLAGMLLSPAAALAQSGQMDMPAQQGQQSTAEPPPQPSAAEMAQMRKDVQTAAAWRLPPDFIPRMTSTLQALRSSGLQPPPPAGQLSLDATIQRVNGVPGLDPLLKAHGFTARDFVIGLTCFGMTVALTHNPQAQNSPQAPKLNPANVALINSSPEGVQALMQEMNAQPQQ</sequence>
<keyword evidence="2" id="KW-0732">Signal</keyword>
<feature type="signal peptide" evidence="2">
    <location>
        <begin position="1"/>
        <end position="28"/>
    </location>
</feature>
<gene>
    <name evidence="3" type="ORF">GOB93_05205</name>
</gene>
<evidence type="ECO:0000256" key="2">
    <source>
        <dbReference type="SAM" id="SignalP"/>
    </source>
</evidence>
<dbReference type="EMBL" id="WOTB01000005">
    <property type="protein sequence ID" value="NHN84040.1"/>
    <property type="molecule type" value="Genomic_DNA"/>
</dbReference>
<evidence type="ECO:0000313" key="3">
    <source>
        <dbReference type="EMBL" id="NHN84040.1"/>
    </source>
</evidence>
<feature type="region of interest" description="Disordered" evidence="1">
    <location>
        <begin position="31"/>
        <end position="53"/>
    </location>
</feature>
<accession>A0ABX0JN41</accession>
<evidence type="ECO:0000313" key="4">
    <source>
        <dbReference type="Proteomes" id="UP000635278"/>
    </source>
</evidence>
<evidence type="ECO:0000256" key="1">
    <source>
        <dbReference type="SAM" id="MobiDB-lite"/>
    </source>
</evidence>
<reference evidence="3 4" key="1">
    <citation type="journal article" date="2020" name="Int. J. Syst. Evol. Microbiol.">
        <title>Novel acetic acid bacteria from cider fermentations: Acetobacter conturbans sp. nov. and Acetobacter fallax sp. nov.</title>
        <authorList>
            <person name="Sombolestani A.S."/>
            <person name="Cleenwerck I."/>
            <person name="Cnockaert M."/>
            <person name="Borremans W."/>
            <person name="Wieme A.D."/>
            <person name="De Vuyst L."/>
            <person name="Vandamme P."/>
        </authorList>
    </citation>
    <scope>NUCLEOTIDE SEQUENCE [LARGE SCALE GENOMIC DNA]</scope>
    <source>
        <strain evidence="3 4">LMG 30640</strain>
    </source>
</reference>
<proteinExistence type="predicted"/>
<comment type="caution">
    <text evidence="3">The sequence shown here is derived from an EMBL/GenBank/DDBJ whole genome shotgun (WGS) entry which is preliminary data.</text>
</comment>
<name>A0ABX0JN41_9PROT</name>
<keyword evidence="4" id="KW-1185">Reference proteome</keyword>
<feature type="chain" id="PRO_5045263715" evidence="2">
    <location>
        <begin position="29"/>
        <end position="185"/>
    </location>
</feature>
<organism evidence="3 4">
    <name type="scientific">Acetobacter musti</name>
    <dbReference type="NCBI Taxonomy" id="864732"/>
    <lineage>
        <taxon>Bacteria</taxon>
        <taxon>Pseudomonadati</taxon>
        <taxon>Pseudomonadota</taxon>
        <taxon>Alphaproteobacteria</taxon>
        <taxon>Acetobacterales</taxon>
        <taxon>Acetobacteraceae</taxon>
        <taxon>Acetobacter</taxon>
    </lineage>
</organism>
<dbReference type="Proteomes" id="UP000635278">
    <property type="component" value="Unassembled WGS sequence"/>
</dbReference>
<dbReference type="RefSeq" id="WP_173582435.1">
    <property type="nucleotide sequence ID" value="NZ_WOTB01000005.1"/>
</dbReference>
<protein>
    <submittedName>
        <fullName evidence="3">Uncharacterized protein</fullName>
    </submittedName>
</protein>